<dbReference type="Proteomes" id="UP000515162">
    <property type="component" value="Chromosome 3R"/>
</dbReference>
<gene>
    <name evidence="6" type="primary">LOC117145185</name>
</gene>
<comment type="similarity">
    <text evidence="2">Belongs to the peptidase S1 family. CLIP subfamily.</text>
</comment>
<dbReference type="InterPro" id="IPR051487">
    <property type="entry name" value="Ser/Thr_Proteases_Immune/Dev"/>
</dbReference>
<dbReference type="Gene3D" id="2.40.10.10">
    <property type="entry name" value="Trypsin-like serine proteases"/>
    <property type="match status" value="1"/>
</dbReference>
<proteinExistence type="inferred from homology"/>
<dbReference type="SUPFAM" id="SSF50494">
    <property type="entry name" value="Trypsin-like serine proteases"/>
    <property type="match status" value="1"/>
</dbReference>
<feature type="signal peptide" evidence="3">
    <location>
        <begin position="1"/>
        <end position="27"/>
    </location>
</feature>
<dbReference type="InterPro" id="IPR001254">
    <property type="entry name" value="Trypsin_dom"/>
</dbReference>
<accession>A0A6P8KFK2</accession>
<sequence length="262" mass="29699">MSNGMQGDMLSFKLAAIFVTLSLMTLGNPSSLASSSRECSSVRPVIREDSRQQFNWLGRIRYTRSAGGVWYPCSGVAITRRHALVPAHCVLFLDKGDAYSFMVGNRRHTVSRIFIHPEYRLELPSYDVAVLKLNSQLRSCLSISEDTESHDVIARLFDVVSTLVDKHPKSLHTLARVTGHQYCQRKYKDFILRHNEICAYVHQDKDFLTGAALLGIQIVNGSEAWRLLGISTHGPYERNRKIPDIFTLIYPFNNWIGNILSL</sequence>
<feature type="domain" description="Peptidase S1" evidence="4">
    <location>
        <begin position="32"/>
        <end position="261"/>
    </location>
</feature>
<protein>
    <submittedName>
        <fullName evidence="6">Plasma kallikrein-like</fullName>
    </submittedName>
</protein>
<keyword evidence="3" id="KW-0732">Signal</keyword>
<dbReference type="PROSITE" id="PS50240">
    <property type="entry name" value="TRYPSIN_DOM"/>
    <property type="match status" value="1"/>
</dbReference>
<evidence type="ECO:0000313" key="6">
    <source>
        <dbReference type="RefSeq" id="XP_033166632.1"/>
    </source>
</evidence>
<reference evidence="6" key="1">
    <citation type="submission" date="2025-08" db="UniProtKB">
        <authorList>
            <consortium name="RefSeq"/>
        </authorList>
    </citation>
    <scope>IDENTIFICATION</scope>
    <source>
        <strain evidence="6">Mau12</strain>
        <tissue evidence="6">Whole Body</tissue>
    </source>
</reference>
<evidence type="ECO:0000313" key="5">
    <source>
        <dbReference type="Proteomes" id="UP000515162"/>
    </source>
</evidence>
<evidence type="ECO:0000259" key="4">
    <source>
        <dbReference type="PROSITE" id="PS50240"/>
    </source>
</evidence>
<feature type="chain" id="PRO_5028264788" evidence="3">
    <location>
        <begin position="28"/>
        <end position="262"/>
    </location>
</feature>
<dbReference type="GO" id="GO:0006508">
    <property type="term" value="P:proteolysis"/>
    <property type="evidence" value="ECO:0007669"/>
    <property type="project" value="InterPro"/>
</dbReference>
<dbReference type="InterPro" id="IPR009003">
    <property type="entry name" value="Peptidase_S1_PA"/>
</dbReference>
<name>A0A6P8KFK2_DROMA</name>
<evidence type="ECO:0000256" key="3">
    <source>
        <dbReference type="SAM" id="SignalP"/>
    </source>
</evidence>
<dbReference type="GeneID" id="117145185"/>
<evidence type="ECO:0000256" key="2">
    <source>
        <dbReference type="ARBA" id="ARBA00024195"/>
    </source>
</evidence>
<dbReference type="Pfam" id="PF00089">
    <property type="entry name" value="Trypsin"/>
    <property type="match status" value="1"/>
</dbReference>
<keyword evidence="5" id="KW-1185">Reference proteome</keyword>
<dbReference type="SMART" id="SM00020">
    <property type="entry name" value="Tryp_SPc"/>
    <property type="match status" value="1"/>
</dbReference>
<organism evidence="5 6">
    <name type="scientific">Drosophila mauritiana</name>
    <name type="common">Fruit fly</name>
    <dbReference type="NCBI Taxonomy" id="7226"/>
    <lineage>
        <taxon>Eukaryota</taxon>
        <taxon>Metazoa</taxon>
        <taxon>Ecdysozoa</taxon>
        <taxon>Arthropoda</taxon>
        <taxon>Hexapoda</taxon>
        <taxon>Insecta</taxon>
        <taxon>Pterygota</taxon>
        <taxon>Neoptera</taxon>
        <taxon>Endopterygota</taxon>
        <taxon>Diptera</taxon>
        <taxon>Brachycera</taxon>
        <taxon>Muscomorpha</taxon>
        <taxon>Ephydroidea</taxon>
        <taxon>Drosophilidae</taxon>
        <taxon>Drosophila</taxon>
        <taxon>Sophophora</taxon>
    </lineage>
</organism>
<dbReference type="RefSeq" id="XP_033166632.1">
    <property type="nucleotide sequence ID" value="XM_033310741.1"/>
</dbReference>
<evidence type="ECO:0000256" key="1">
    <source>
        <dbReference type="ARBA" id="ARBA00023157"/>
    </source>
</evidence>
<dbReference type="GO" id="GO:0004252">
    <property type="term" value="F:serine-type endopeptidase activity"/>
    <property type="evidence" value="ECO:0007669"/>
    <property type="project" value="InterPro"/>
</dbReference>
<dbReference type="PANTHER" id="PTHR24256">
    <property type="entry name" value="TRYPTASE-RELATED"/>
    <property type="match status" value="1"/>
</dbReference>
<dbReference type="InterPro" id="IPR043504">
    <property type="entry name" value="Peptidase_S1_PA_chymotrypsin"/>
</dbReference>
<keyword evidence="1" id="KW-1015">Disulfide bond</keyword>
<dbReference type="AlphaFoldDB" id="A0A6P8KFK2"/>